<dbReference type="EMBL" id="ML220141">
    <property type="protein sequence ID" value="TGZ78458.1"/>
    <property type="molecule type" value="Genomic_DNA"/>
</dbReference>
<dbReference type="OrthoDB" id="5372266at2759"/>
<feature type="transmembrane region" description="Helical" evidence="7">
    <location>
        <begin position="39"/>
        <end position="56"/>
    </location>
</feature>
<feature type="domain" description="Rhodopsin" evidence="8">
    <location>
        <begin position="76"/>
        <end position="293"/>
    </location>
</feature>
<sequence length="371" mass="41685">MEPKTTIGVELFGALSIMILTAFRIYIQRNRPRRKMGCFYAYETCLSLALLCNLYITGVDVWSSFRQLNRNLPANMSQKELSQNLIDSTFMKMFFAGGICYTWFLWLVKGSFIAVYFEISTHFVKRVRYMLYGVTVFVIVTFVVNILMKFLWCMPFNRNWSLGPDRCTFTVALPVNTCTAFFNIATDIARNLFHTMLFVELSLTVRLVMAFFVVVVNSLQLDHRELIAAVFVGAIGFCTIIAAAVRYGVAYTSFKDSDASWRNTKRLLFWTNVEMGLVIVAVTLPACRVILRRTHGSSGAIGYSSEFPNKSLGGEIGLGTMLSGRGAITVTTQIEMKHTAASQSDSCDGKDKDGSESCENLWPPGKAIRPR</sequence>
<dbReference type="InParanoid" id="A0A4S2MS61"/>
<feature type="transmembrane region" description="Helical" evidence="7">
    <location>
        <begin position="226"/>
        <end position="247"/>
    </location>
</feature>
<dbReference type="STRING" id="341454.A0A4S2MS61"/>
<dbReference type="PANTHER" id="PTHR33048:SF47">
    <property type="entry name" value="INTEGRAL MEMBRANE PROTEIN-RELATED"/>
    <property type="match status" value="1"/>
</dbReference>
<reference evidence="9 10" key="1">
    <citation type="submission" date="2019-04" db="EMBL/GenBank/DDBJ databases">
        <title>Comparative genomics and transcriptomics to analyze fruiting body development in filamentous ascomycetes.</title>
        <authorList>
            <consortium name="DOE Joint Genome Institute"/>
            <person name="Lutkenhaus R."/>
            <person name="Traeger S."/>
            <person name="Breuer J."/>
            <person name="Kuo A."/>
            <person name="Lipzen A."/>
            <person name="Pangilinan J."/>
            <person name="Dilworth D."/>
            <person name="Sandor L."/>
            <person name="Poggeler S."/>
            <person name="Barry K."/>
            <person name="Grigoriev I.V."/>
            <person name="Nowrousian M."/>
        </authorList>
    </citation>
    <scope>NUCLEOTIDE SEQUENCE [LARGE SCALE GENOMIC DNA]</scope>
    <source>
        <strain evidence="9 10">CBS 389.68</strain>
    </source>
</reference>
<dbReference type="GO" id="GO:0016020">
    <property type="term" value="C:membrane"/>
    <property type="evidence" value="ECO:0007669"/>
    <property type="project" value="UniProtKB-SubCell"/>
</dbReference>
<name>A0A4S2MS61_9PEZI</name>
<keyword evidence="10" id="KW-1185">Reference proteome</keyword>
<evidence type="ECO:0000256" key="4">
    <source>
        <dbReference type="ARBA" id="ARBA00023136"/>
    </source>
</evidence>
<evidence type="ECO:0000256" key="1">
    <source>
        <dbReference type="ARBA" id="ARBA00004141"/>
    </source>
</evidence>
<proteinExistence type="inferred from homology"/>
<gene>
    <name evidence="9" type="ORF">EX30DRAFT_365955</name>
</gene>
<feature type="region of interest" description="Disordered" evidence="6">
    <location>
        <begin position="339"/>
        <end position="371"/>
    </location>
</feature>
<evidence type="ECO:0000313" key="9">
    <source>
        <dbReference type="EMBL" id="TGZ78458.1"/>
    </source>
</evidence>
<keyword evidence="3 7" id="KW-1133">Transmembrane helix</keyword>
<keyword evidence="2 7" id="KW-0812">Transmembrane</keyword>
<evidence type="ECO:0000256" key="5">
    <source>
        <dbReference type="ARBA" id="ARBA00038359"/>
    </source>
</evidence>
<comment type="subcellular location">
    <subcellularLocation>
        <location evidence="1">Membrane</location>
        <topology evidence="1">Multi-pass membrane protein</topology>
    </subcellularLocation>
</comment>
<evidence type="ECO:0000259" key="8">
    <source>
        <dbReference type="Pfam" id="PF20684"/>
    </source>
</evidence>
<dbReference type="InterPro" id="IPR052337">
    <property type="entry name" value="SAT4-like"/>
</dbReference>
<feature type="transmembrane region" description="Helical" evidence="7">
    <location>
        <begin position="129"/>
        <end position="152"/>
    </location>
</feature>
<comment type="similarity">
    <text evidence="5">Belongs to the SAT4 family.</text>
</comment>
<keyword evidence="4 7" id="KW-0472">Membrane</keyword>
<dbReference type="AlphaFoldDB" id="A0A4S2MS61"/>
<feature type="transmembrane region" description="Helical" evidence="7">
    <location>
        <begin position="93"/>
        <end position="117"/>
    </location>
</feature>
<evidence type="ECO:0000256" key="3">
    <source>
        <dbReference type="ARBA" id="ARBA00022989"/>
    </source>
</evidence>
<feature type="transmembrane region" description="Helical" evidence="7">
    <location>
        <begin position="197"/>
        <end position="219"/>
    </location>
</feature>
<evidence type="ECO:0000256" key="7">
    <source>
        <dbReference type="SAM" id="Phobius"/>
    </source>
</evidence>
<dbReference type="PANTHER" id="PTHR33048">
    <property type="entry name" value="PTH11-LIKE INTEGRAL MEMBRANE PROTEIN (AFU_ORTHOLOGUE AFUA_5G11245)"/>
    <property type="match status" value="1"/>
</dbReference>
<accession>A0A4S2MS61</accession>
<evidence type="ECO:0000256" key="6">
    <source>
        <dbReference type="SAM" id="MobiDB-lite"/>
    </source>
</evidence>
<dbReference type="Proteomes" id="UP000298138">
    <property type="component" value="Unassembled WGS sequence"/>
</dbReference>
<organism evidence="9 10">
    <name type="scientific">Ascodesmis nigricans</name>
    <dbReference type="NCBI Taxonomy" id="341454"/>
    <lineage>
        <taxon>Eukaryota</taxon>
        <taxon>Fungi</taxon>
        <taxon>Dikarya</taxon>
        <taxon>Ascomycota</taxon>
        <taxon>Pezizomycotina</taxon>
        <taxon>Pezizomycetes</taxon>
        <taxon>Pezizales</taxon>
        <taxon>Ascodesmidaceae</taxon>
        <taxon>Ascodesmis</taxon>
    </lineage>
</organism>
<evidence type="ECO:0000256" key="2">
    <source>
        <dbReference type="ARBA" id="ARBA00022692"/>
    </source>
</evidence>
<feature type="transmembrane region" description="Helical" evidence="7">
    <location>
        <begin position="267"/>
        <end position="291"/>
    </location>
</feature>
<evidence type="ECO:0000313" key="10">
    <source>
        <dbReference type="Proteomes" id="UP000298138"/>
    </source>
</evidence>
<feature type="transmembrane region" description="Helical" evidence="7">
    <location>
        <begin position="6"/>
        <end position="27"/>
    </location>
</feature>
<dbReference type="Pfam" id="PF20684">
    <property type="entry name" value="Fung_rhodopsin"/>
    <property type="match status" value="1"/>
</dbReference>
<dbReference type="InterPro" id="IPR049326">
    <property type="entry name" value="Rhodopsin_dom_fungi"/>
</dbReference>
<protein>
    <recommendedName>
        <fullName evidence="8">Rhodopsin domain-containing protein</fullName>
    </recommendedName>
</protein>